<evidence type="ECO:0000256" key="1">
    <source>
        <dbReference type="ARBA" id="ARBA00001946"/>
    </source>
</evidence>
<dbReference type="Proteomes" id="UP001305779">
    <property type="component" value="Unassembled WGS sequence"/>
</dbReference>
<proteinExistence type="predicted"/>
<evidence type="ECO:0000256" key="2">
    <source>
        <dbReference type="ARBA" id="ARBA00022679"/>
    </source>
</evidence>
<evidence type="ECO:0000313" key="6">
    <source>
        <dbReference type="Proteomes" id="UP001305779"/>
    </source>
</evidence>
<dbReference type="InterPro" id="IPR000092">
    <property type="entry name" value="Polyprenyl_synt"/>
</dbReference>
<comment type="caution">
    <text evidence="5">The sequence shown here is derived from an EMBL/GenBank/DDBJ whole genome shotgun (WGS) entry which is preliminary data.</text>
</comment>
<evidence type="ECO:0008006" key="7">
    <source>
        <dbReference type="Google" id="ProtNLM"/>
    </source>
</evidence>
<dbReference type="PANTHER" id="PTHR11525:SF0">
    <property type="entry name" value="FARNESYL PYROPHOSPHATE SYNTHASE"/>
    <property type="match status" value="1"/>
</dbReference>
<protein>
    <recommendedName>
        <fullName evidence="7">Farnesyl pyrophosphate synthase</fullName>
    </recommendedName>
</protein>
<sequence length="191" mass="22005">MQIQLGQSMDILMGIGGEAQMEKFDMAKYVWIVTYKTSFYSFYLPVALALHYTGFATSKNLAQTKEILIEMGEYFQAQDDYLDCFGDPLITGKIGTDIQDCKCSWLINQALQRATPEQHKVLKDSYGRHDPILVDTVKNIYREIDVESVFSEYEAQKVKSIRAQIEELDESEGLKSGIFQKLLDKIYRREK</sequence>
<comment type="cofactor">
    <cofactor evidence="1">
        <name>Mg(2+)</name>
        <dbReference type="ChEBI" id="CHEBI:18420"/>
    </cofactor>
</comment>
<dbReference type="Pfam" id="PF00348">
    <property type="entry name" value="polyprenyl_synt"/>
    <property type="match status" value="1"/>
</dbReference>
<dbReference type="PANTHER" id="PTHR11525">
    <property type="entry name" value="FARNESYL-PYROPHOSPHATE SYNTHETASE"/>
    <property type="match status" value="1"/>
</dbReference>
<dbReference type="Gene3D" id="1.10.600.10">
    <property type="entry name" value="Farnesyl Diphosphate Synthase"/>
    <property type="match status" value="1"/>
</dbReference>
<gene>
    <name evidence="5" type="ORF">PRZ48_005348</name>
</gene>
<evidence type="ECO:0000256" key="3">
    <source>
        <dbReference type="ARBA" id="ARBA00022723"/>
    </source>
</evidence>
<keyword evidence="4" id="KW-0460">Magnesium</keyword>
<evidence type="ECO:0000313" key="5">
    <source>
        <dbReference type="EMBL" id="KAK4504432.1"/>
    </source>
</evidence>
<dbReference type="InterPro" id="IPR039702">
    <property type="entry name" value="FPS1-like"/>
</dbReference>
<keyword evidence="6" id="KW-1185">Reference proteome</keyword>
<reference evidence="5 6" key="1">
    <citation type="journal article" date="2023" name="G3 (Bethesda)">
        <title>A chromosome-level genome assembly of Zasmidium syzygii isolated from banana leaves.</title>
        <authorList>
            <person name="van Westerhoven A.C."/>
            <person name="Mehrabi R."/>
            <person name="Talebi R."/>
            <person name="Steentjes M.B.F."/>
            <person name="Corcolon B."/>
            <person name="Chong P.A."/>
            <person name="Kema G.H.J."/>
            <person name="Seidl M.F."/>
        </authorList>
    </citation>
    <scope>NUCLEOTIDE SEQUENCE [LARGE SCALE GENOMIC DNA]</scope>
    <source>
        <strain evidence="5 6">P124</strain>
    </source>
</reference>
<dbReference type="EMBL" id="JAXOVC010000003">
    <property type="protein sequence ID" value="KAK4504432.1"/>
    <property type="molecule type" value="Genomic_DNA"/>
</dbReference>
<dbReference type="SUPFAM" id="SSF48576">
    <property type="entry name" value="Terpenoid synthases"/>
    <property type="match status" value="1"/>
</dbReference>
<accession>A0ABR0ESD7</accession>
<name>A0ABR0ESD7_ZASCE</name>
<organism evidence="5 6">
    <name type="scientific">Zasmidium cellare</name>
    <name type="common">Wine cellar mold</name>
    <name type="synonym">Racodium cellare</name>
    <dbReference type="NCBI Taxonomy" id="395010"/>
    <lineage>
        <taxon>Eukaryota</taxon>
        <taxon>Fungi</taxon>
        <taxon>Dikarya</taxon>
        <taxon>Ascomycota</taxon>
        <taxon>Pezizomycotina</taxon>
        <taxon>Dothideomycetes</taxon>
        <taxon>Dothideomycetidae</taxon>
        <taxon>Mycosphaerellales</taxon>
        <taxon>Mycosphaerellaceae</taxon>
        <taxon>Zasmidium</taxon>
    </lineage>
</organism>
<keyword evidence="3" id="KW-0479">Metal-binding</keyword>
<dbReference type="InterPro" id="IPR008949">
    <property type="entry name" value="Isoprenoid_synthase_dom_sf"/>
</dbReference>
<evidence type="ECO:0000256" key="4">
    <source>
        <dbReference type="ARBA" id="ARBA00022842"/>
    </source>
</evidence>
<keyword evidence="2" id="KW-0808">Transferase</keyword>